<dbReference type="GO" id="GO:0004534">
    <property type="term" value="F:5'-3' RNA exonuclease activity"/>
    <property type="evidence" value="ECO:0007669"/>
    <property type="project" value="TreeGrafter"/>
</dbReference>
<sequence length="218" mass="23863">MKVDLHVHTFHSMDASTTFEQLLARCNEVGLSAIAIADHGTVDGALEFQKIAPFPVIVAEEVLTPFGEIMGMFLKETIPSGTSVEDTVAAIKEQGGLVCIPHPFDPLRSSALESKVVEALAEKGQIDVLEVLNARILLESAVRRADKFAKKYGLLRSAGSDAHGPEELGNAFLDMLPFRTRDEFLESLKTAEICGRRNSPLVHFHSTAQRLKKKLKKA</sequence>
<dbReference type="SMART" id="SM00481">
    <property type="entry name" value="POLIIIAc"/>
    <property type="match status" value="1"/>
</dbReference>
<protein>
    <recommendedName>
        <fullName evidence="1">Polymerase/histidinol phosphatase N-terminal domain-containing protein</fullName>
    </recommendedName>
</protein>
<dbReference type="Gene3D" id="3.20.20.140">
    <property type="entry name" value="Metal-dependent hydrolases"/>
    <property type="match status" value="1"/>
</dbReference>
<dbReference type="CDD" id="cd07432">
    <property type="entry name" value="PHP_HisPPase"/>
    <property type="match status" value="1"/>
</dbReference>
<dbReference type="KEGG" id="dfo:Dform_00761"/>
<dbReference type="Pfam" id="PF13263">
    <property type="entry name" value="PHP_C"/>
    <property type="match status" value="1"/>
</dbReference>
<evidence type="ECO:0000313" key="2">
    <source>
        <dbReference type="EMBL" id="APV44115.1"/>
    </source>
</evidence>
<dbReference type="InterPro" id="IPR016195">
    <property type="entry name" value="Pol/histidinol_Pase-like"/>
</dbReference>
<organism evidence="2 3">
    <name type="scientific">Dehalogenimonas formicexedens</name>
    <dbReference type="NCBI Taxonomy" id="1839801"/>
    <lineage>
        <taxon>Bacteria</taxon>
        <taxon>Bacillati</taxon>
        <taxon>Chloroflexota</taxon>
        <taxon>Dehalococcoidia</taxon>
        <taxon>Dehalococcoidales</taxon>
        <taxon>Dehalococcoidaceae</taxon>
        <taxon>Dehalogenimonas</taxon>
    </lineage>
</organism>
<dbReference type="EMBL" id="CP018258">
    <property type="protein sequence ID" value="APV44115.1"/>
    <property type="molecule type" value="Genomic_DNA"/>
</dbReference>
<gene>
    <name evidence="2" type="ORF">Dform_00761</name>
</gene>
<dbReference type="InterPro" id="IPR052018">
    <property type="entry name" value="PHP_domain"/>
</dbReference>
<dbReference type="Pfam" id="PF02811">
    <property type="entry name" value="PHP"/>
    <property type="match status" value="1"/>
</dbReference>
<dbReference type="GO" id="GO:0035312">
    <property type="term" value="F:5'-3' DNA exonuclease activity"/>
    <property type="evidence" value="ECO:0007669"/>
    <property type="project" value="TreeGrafter"/>
</dbReference>
<dbReference type="SUPFAM" id="SSF89550">
    <property type="entry name" value="PHP domain-like"/>
    <property type="match status" value="1"/>
</dbReference>
<dbReference type="InterPro" id="IPR004013">
    <property type="entry name" value="PHP_dom"/>
</dbReference>
<dbReference type="RefSeq" id="WP_076003846.1">
    <property type="nucleotide sequence ID" value="NZ_CP018258.1"/>
</dbReference>
<reference evidence="3" key="1">
    <citation type="submission" date="2016-11" db="EMBL/GenBank/DDBJ databases">
        <title>Dehalogenimonas formicexedens sp. nov., a chlorinated alkane respiring bacterium isolated from contaminated groundwater.</title>
        <authorList>
            <person name="Key T.A."/>
            <person name="Bowman K.S."/>
            <person name="Lee I."/>
            <person name="Chun J."/>
            <person name="Albuquerque L."/>
            <person name="da Costa M.S."/>
            <person name="Rainey F.A."/>
            <person name="Moe W.M."/>
        </authorList>
    </citation>
    <scope>NUCLEOTIDE SEQUENCE [LARGE SCALE GENOMIC DNA]</scope>
    <source>
        <strain evidence="3">NSZ-14</strain>
    </source>
</reference>
<dbReference type="InterPro" id="IPR003141">
    <property type="entry name" value="Pol/His_phosphatase_N"/>
</dbReference>
<feature type="domain" description="Polymerase/histidinol phosphatase N-terminal" evidence="1">
    <location>
        <begin position="3"/>
        <end position="66"/>
    </location>
</feature>
<dbReference type="PANTHER" id="PTHR42924:SF3">
    <property type="entry name" value="POLYMERASE_HISTIDINOL PHOSPHATASE N-TERMINAL DOMAIN-CONTAINING PROTEIN"/>
    <property type="match status" value="1"/>
</dbReference>
<evidence type="ECO:0000313" key="3">
    <source>
        <dbReference type="Proteomes" id="UP000185934"/>
    </source>
</evidence>
<dbReference type="Proteomes" id="UP000185934">
    <property type="component" value="Chromosome"/>
</dbReference>
<proteinExistence type="predicted"/>
<dbReference type="STRING" id="1839801.Dform_00761"/>
<accession>A0A1P8F6Q8</accession>
<keyword evidence="3" id="KW-1185">Reference proteome</keyword>
<dbReference type="PANTHER" id="PTHR42924">
    <property type="entry name" value="EXONUCLEASE"/>
    <property type="match status" value="1"/>
</dbReference>
<dbReference type="AlphaFoldDB" id="A0A1P8F6Q8"/>
<name>A0A1P8F6Q8_9CHLR</name>
<evidence type="ECO:0000259" key="1">
    <source>
        <dbReference type="SMART" id="SM00481"/>
    </source>
</evidence>